<evidence type="ECO:0000313" key="2">
    <source>
        <dbReference type="EMBL" id="ACF12917.1"/>
    </source>
</evidence>
<dbReference type="RefSeq" id="WP_012499001.1">
    <property type="nucleotide sequence ID" value="NC_011026.1"/>
</dbReference>
<dbReference type="EMBL" id="CP001100">
    <property type="protein sequence ID" value="ACF12917.1"/>
    <property type="molecule type" value="Genomic_DNA"/>
</dbReference>
<organism evidence="2 3">
    <name type="scientific">Chloroherpeton thalassium (strain ATCC 35110 / GB-78)</name>
    <dbReference type="NCBI Taxonomy" id="517418"/>
    <lineage>
        <taxon>Bacteria</taxon>
        <taxon>Pseudomonadati</taxon>
        <taxon>Chlorobiota</taxon>
        <taxon>Chlorobiia</taxon>
        <taxon>Chlorobiales</taxon>
        <taxon>Chloroherpetonaceae</taxon>
        <taxon>Chloroherpeton</taxon>
    </lineage>
</organism>
<dbReference type="SUPFAM" id="SSF51445">
    <property type="entry name" value="(Trans)glycosidases"/>
    <property type="match status" value="1"/>
</dbReference>
<dbReference type="SMART" id="SM00642">
    <property type="entry name" value="Aamy"/>
    <property type="match status" value="1"/>
</dbReference>
<accession>B3QUL1</accession>
<dbReference type="GO" id="GO:0009313">
    <property type="term" value="P:oligosaccharide catabolic process"/>
    <property type="evidence" value="ECO:0007669"/>
    <property type="project" value="TreeGrafter"/>
</dbReference>
<dbReference type="eggNOG" id="COG0366">
    <property type="taxonomic scope" value="Bacteria"/>
</dbReference>
<dbReference type="InterPro" id="IPR017853">
    <property type="entry name" value="GH"/>
</dbReference>
<proteinExistence type="predicted"/>
<dbReference type="Gene3D" id="3.20.20.80">
    <property type="entry name" value="Glycosidases"/>
    <property type="match status" value="1"/>
</dbReference>
<dbReference type="PANTHER" id="PTHR10357:SF179">
    <property type="entry name" value="NEUTRAL AND BASIC AMINO ACID TRANSPORT PROTEIN RBAT"/>
    <property type="match status" value="1"/>
</dbReference>
<dbReference type="Proteomes" id="UP000001208">
    <property type="component" value="Chromosome"/>
</dbReference>
<feature type="domain" description="Glycosyl hydrolase family 13 catalytic" evidence="1">
    <location>
        <begin position="81"/>
        <end position="543"/>
    </location>
</feature>
<evidence type="ECO:0000259" key="1">
    <source>
        <dbReference type="SMART" id="SM00642"/>
    </source>
</evidence>
<dbReference type="OrthoDB" id="9805159at2"/>
<evidence type="ECO:0000313" key="3">
    <source>
        <dbReference type="Proteomes" id="UP000001208"/>
    </source>
</evidence>
<dbReference type="AlphaFoldDB" id="B3QUL1"/>
<gene>
    <name evidence="2" type="ordered locus">Ctha_0446</name>
</gene>
<dbReference type="KEGG" id="cts:Ctha_0446"/>
<sequence length="670" mass="76017">MSLKKVLSSLSNLNTDATYQIPTLWNSNTISVQTVNPKTYFSEAIQEILATPKQAFAPALQNDWTKSAVIYNLFARLTTAFDHNGDGALSLSPLENGFCETGTFLKTIALLPYIKKLGVNTIHLLPITAIGHDGNKGSLGSPYAIKNPYKIDENLSEPTLGLDVETEFKAFVEACHHLGIRVVMEFVFRTMSKDGDWIQEHPDWFYWIQSDIENREPGTTDENAYGNPIFSDEKLTEIKEKVRLEDFSKLPPPDEKYRCMFTETPESVEAQNGRLIGKLPDGSTCKIPGAFADWPPDDIQPPWNDVTYLKMYDHPDFNYIAYNTIRMYDEALKQPAFRNKALWEQIIGIIPHYQDDFDIDGVMIDMGHALPFNLKKKLVETAREKKPDFAFWDENFTVSETSRKEGYNAVMGSLPFVSHKLHELKSYINYLGEIGVSVPFFGTAENHNFPRNVFRFGSGEIGHRYAKFIWALASVLPAVPFIHSGMEICESFPINTGLDFTADEQKHFPSEKLPLFNEHAYNWQNTNGMEPLGAFIKQILDIRQRFLSDLMRGEKGTMKVIESDNPSVFAVVRTGGERKIGFIGNYNFNGEEYFNLKIETERTALTDLFAGKSLAVENGKISASFSAGEFAIFEFLIPKRFSYELEVELQFSDYLTKKTTCSCLYSLLAR</sequence>
<dbReference type="Pfam" id="PF00128">
    <property type="entry name" value="Alpha-amylase"/>
    <property type="match status" value="1"/>
</dbReference>
<dbReference type="PANTHER" id="PTHR10357">
    <property type="entry name" value="ALPHA-AMYLASE FAMILY MEMBER"/>
    <property type="match status" value="1"/>
</dbReference>
<keyword evidence="3" id="KW-1185">Reference proteome</keyword>
<dbReference type="GO" id="GO:0004556">
    <property type="term" value="F:alpha-amylase activity"/>
    <property type="evidence" value="ECO:0007669"/>
    <property type="project" value="TreeGrafter"/>
</dbReference>
<reference evidence="2 3" key="1">
    <citation type="submission" date="2008-06" db="EMBL/GenBank/DDBJ databases">
        <title>Complete sequence of Chloroherpeton thalassium ATCC 35110.</title>
        <authorList>
            <consortium name="US DOE Joint Genome Institute"/>
            <person name="Lucas S."/>
            <person name="Copeland A."/>
            <person name="Lapidus A."/>
            <person name="Glavina del Rio T."/>
            <person name="Dalin E."/>
            <person name="Tice H."/>
            <person name="Bruce D."/>
            <person name="Goodwin L."/>
            <person name="Pitluck S."/>
            <person name="Schmutz J."/>
            <person name="Larimer F."/>
            <person name="Land M."/>
            <person name="Hauser L."/>
            <person name="Kyrpides N."/>
            <person name="Mikhailova N."/>
            <person name="Liu Z."/>
            <person name="Li T."/>
            <person name="Zhao F."/>
            <person name="Overmann J."/>
            <person name="Bryant D.A."/>
            <person name="Richardson P."/>
        </authorList>
    </citation>
    <scope>NUCLEOTIDE SEQUENCE [LARGE SCALE GENOMIC DNA]</scope>
    <source>
        <strain evidence="3">ATCC 35110 / GB-78</strain>
    </source>
</reference>
<dbReference type="InterPro" id="IPR006047">
    <property type="entry name" value="GH13_cat_dom"/>
</dbReference>
<dbReference type="CAZy" id="GH13">
    <property type="family name" value="Glycoside Hydrolase Family 13"/>
</dbReference>
<dbReference type="HOGENOM" id="CLU_399419_0_0_10"/>
<dbReference type="STRING" id="517418.Ctha_0446"/>
<name>B3QUL1_CHLT3</name>
<protein>
    <submittedName>
        <fullName evidence="2">Alpha amylase catalytic region</fullName>
    </submittedName>
</protein>